<proteinExistence type="predicted"/>
<dbReference type="Proteomes" id="UP001139646">
    <property type="component" value="Unassembled WGS sequence"/>
</dbReference>
<dbReference type="RefSeq" id="WP_242286801.1">
    <property type="nucleotide sequence ID" value="NZ_JAKKSL010000002.1"/>
</dbReference>
<gene>
    <name evidence="1" type="ORF">L3081_14435</name>
</gene>
<accession>A0ABS9X2B3</accession>
<name>A0ABS9X2B3_9GAMM</name>
<keyword evidence="2" id="KW-1185">Reference proteome</keyword>
<dbReference type="EMBL" id="JAKKSL010000002">
    <property type="protein sequence ID" value="MCI2284363.1"/>
    <property type="molecule type" value="Genomic_DNA"/>
</dbReference>
<reference evidence="1" key="1">
    <citation type="submission" date="2022-01" db="EMBL/GenBank/DDBJ databases">
        <title>Colwellia maritima, isolated from seawater.</title>
        <authorList>
            <person name="Kristyanto S."/>
            <person name="Jung J."/>
            <person name="Jeon C.O."/>
        </authorList>
    </citation>
    <scope>NUCLEOTIDE SEQUENCE</scope>
    <source>
        <strain evidence="1">MSW7</strain>
    </source>
</reference>
<protein>
    <submittedName>
        <fullName evidence="1">Uncharacterized protein</fullName>
    </submittedName>
</protein>
<evidence type="ECO:0000313" key="2">
    <source>
        <dbReference type="Proteomes" id="UP001139646"/>
    </source>
</evidence>
<evidence type="ECO:0000313" key="1">
    <source>
        <dbReference type="EMBL" id="MCI2284363.1"/>
    </source>
</evidence>
<sequence>MALRKKANRPSGLMDWESLTDLQRELFDEKAVILVSPAPIFGVKFIEVIQRIFTFFGFALTVDAENWMAHKGTA</sequence>
<organism evidence="1 2">
    <name type="scientific">Colwellia maritima</name>
    <dbReference type="NCBI Taxonomy" id="2912588"/>
    <lineage>
        <taxon>Bacteria</taxon>
        <taxon>Pseudomonadati</taxon>
        <taxon>Pseudomonadota</taxon>
        <taxon>Gammaproteobacteria</taxon>
        <taxon>Alteromonadales</taxon>
        <taxon>Colwelliaceae</taxon>
        <taxon>Colwellia</taxon>
    </lineage>
</organism>
<comment type="caution">
    <text evidence="1">The sequence shown here is derived from an EMBL/GenBank/DDBJ whole genome shotgun (WGS) entry which is preliminary data.</text>
</comment>